<evidence type="ECO:0000313" key="4">
    <source>
        <dbReference type="Proteomes" id="UP000198284"/>
    </source>
</evidence>
<keyword evidence="1" id="KW-1133">Transmembrane helix</keyword>
<dbReference type="RefSeq" id="WP_176442560.1">
    <property type="nucleotide sequence ID" value="NZ_FZOT01000016.1"/>
</dbReference>
<evidence type="ECO:0000259" key="2">
    <source>
        <dbReference type="Pfam" id="PF14358"/>
    </source>
</evidence>
<dbReference type="InterPro" id="IPR025517">
    <property type="entry name" value="DUF4405"/>
</dbReference>
<evidence type="ECO:0000256" key="1">
    <source>
        <dbReference type="SAM" id="Phobius"/>
    </source>
</evidence>
<keyword evidence="1" id="KW-0472">Membrane</keyword>
<feature type="transmembrane region" description="Helical" evidence="1">
    <location>
        <begin position="57"/>
        <end position="73"/>
    </location>
</feature>
<accession>A0A239KNN3</accession>
<dbReference type="SUPFAM" id="SSF81342">
    <property type="entry name" value="Transmembrane di-heme cytochromes"/>
    <property type="match status" value="1"/>
</dbReference>
<reference evidence="3 4" key="1">
    <citation type="submission" date="2017-06" db="EMBL/GenBank/DDBJ databases">
        <authorList>
            <person name="Kim H.J."/>
            <person name="Triplett B.A."/>
        </authorList>
    </citation>
    <scope>NUCLEOTIDE SEQUENCE [LARGE SCALE GENOMIC DNA]</scope>
    <source>
        <strain evidence="3 4">U15</strain>
    </source>
</reference>
<dbReference type="EMBL" id="FZOT01000016">
    <property type="protein sequence ID" value="SNT19223.1"/>
    <property type="molecule type" value="Genomic_DNA"/>
</dbReference>
<evidence type="ECO:0000313" key="3">
    <source>
        <dbReference type="EMBL" id="SNT19223.1"/>
    </source>
</evidence>
<gene>
    <name evidence="3" type="ORF">SAMN06265795_11694</name>
</gene>
<sequence>MSQATRAIQTSKPARFIDQILPRYATQATAALFVVVAVTGVMMFFKFYKGEVEGVHEWLGLGFAAVVALHLVRNRRSFAQMLKQGRMRVLFLLALAGSAGFILLSPPKQPNPTRQATQRMLSAPLANVSPVLGMSAEQAVDELQRAGVGDATPDASLNKLARAHGKEPAALLSELMAAPARQ</sequence>
<protein>
    <recommendedName>
        <fullName evidence="2">Flavinylation-associated cytochrome domain-containing protein</fullName>
    </recommendedName>
</protein>
<dbReference type="GO" id="GO:0016020">
    <property type="term" value="C:membrane"/>
    <property type="evidence" value="ECO:0007669"/>
    <property type="project" value="InterPro"/>
</dbReference>
<dbReference type="Pfam" id="PF14358">
    <property type="entry name" value="DUF4405"/>
    <property type="match status" value="1"/>
</dbReference>
<feature type="domain" description="Flavinylation-associated cytochrome" evidence="2">
    <location>
        <begin position="28"/>
        <end position="74"/>
    </location>
</feature>
<feature type="transmembrane region" description="Helical" evidence="1">
    <location>
        <begin position="85"/>
        <end position="104"/>
    </location>
</feature>
<dbReference type="AlphaFoldDB" id="A0A239KNN3"/>
<keyword evidence="4" id="KW-1185">Reference proteome</keyword>
<name>A0A239KNN3_9BURK</name>
<proteinExistence type="predicted"/>
<feature type="transmembrane region" description="Helical" evidence="1">
    <location>
        <begin position="21"/>
        <end position="45"/>
    </location>
</feature>
<dbReference type="GO" id="GO:0022904">
    <property type="term" value="P:respiratory electron transport chain"/>
    <property type="evidence" value="ECO:0007669"/>
    <property type="project" value="InterPro"/>
</dbReference>
<dbReference type="InterPro" id="IPR016174">
    <property type="entry name" value="Di-haem_cyt_TM"/>
</dbReference>
<dbReference type="Proteomes" id="UP000198284">
    <property type="component" value="Unassembled WGS sequence"/>
</dbReference>
<keyword evidence="1" id="KW-0812">Transmembrane</keyword>
<organism evidence="3 4">
    <name type="scientific">Noviherbaspirillum humi</name>
    <dbReference type="NCBI Taxonomy" id="1688639"/>
    <lineage>
        <taxon>Bacteria</taxon>
        <taxon>Pseudomonadati</taxon>
        <taxon>Pseudomonadota</taxon>
        <taxon>Betaproteobacteria</taxon>
        <taxon>Burkholderiales</taxon>
        <taxon>Oxalobacteraceae</taxon>
        <taxon>Noviherbaspirillum</taxon>
    </lineage>
</organism>